<evidence type="ECO:0000313" key="1">
    <source>
        <dbReference type="EMBL" id="KAJ0018087.1"/>
    </source>
</evidence>
<dbReference type="EMBL" id="CM047747">
    <property type="protein sequence ID" value="KAJ0018087.1"/>
    <property type="molecule type" value="Genomic_DNA"/>
</dbReference>
<name>A0ACC0XJ59_9ROSI</name>
<reference evidence="2" key="1">
    <citation type="journal article" date="2023" name="G3 (Bethesda)">
        <title>Genome assembly and association tests identify interacting loci associated with vigor, precocity, and sex in interspecific pistachio rootstocks.</title>
        <authorList>
            <person name="Palmer W."/>
            <person name="Jacygrad E."/>
            <person name="Sagayaradj S."/>
            <person name="Cavanaugh K."/>
            <person name="Han R."/>
            <person name="Bertier L."/>
            <person name="Beede B."/>
            <person name="Kafkas S."/>
            <person name="Golino D."/>
            <person name="Preece J."/>
            <person name="Michelmore R."/>
        </authorList>
    </citation>
    <scope>NUCLEOTIDE SEQUENCE [LARGE SCALE GENOMIC DNA]</scope>
</reference>
<sequence>MIILKMSGEQKHDGSSLAIQQPVHKIYPRNLKFTWGDNPNYWKLPDLSSDGPAELKRVCWLQVTGTTQVETGKSYIIKFNITLKSDASGWNGLPLFLIAKTHDGKYTWQMINALKPPTTGTDAGFDIPTDEKQFTVKIPAGPGPGKRELFFGLYEIWSNKWKGGLLINYATVKEVSSPNQAFVCA</sequence>
<dbReference type="Proteomes" id="UP001163603">
    <property type="component" value="Chromosome 12"/>
</dbReference>
<evidence type="ECO:0000313" key="2">
    <source>
        <dbReference type="Proteomes" id="UP001163603"/>
    </source>
</evidence>
<gene>
    <name evidence="1" type="ORF">Pint_09777</name>
</gene>
<protein>
    <submittedName>
        <fullName evidence="1">Uncharacterized protein</fullName>
    </submittedName>
</protein>
<proteinExistence type="predicted"/>
<accession>A0ACC0XJ59</accession>
<organism evidence="1 2">
    <name type="scientific">Pistacia integerrima</name>
    <dbReference type="NCBI Taxonomy" id="434235"/>
    <lineage>
        <taxon>Eukaryota</taxon>
        <taxon>Viridiplantae</taxon>
        <taxon>Streptophyta</taxon>
        <taxon>Embryophyta</taxon>
        <taxon>Tracheophyta</taxon>
        <taxon>Spermatophyta</taxon>
        <taxon>Magnoliopsida</taxon>
        <taxon>eudicotyledons</taxon>
        <taxon>Gunneridae</taxon>
        <taxon>Pentapetalae</taxon>
        <taxon>rosids</taxon>
        <taxon>malvids</taxon>
        <taxon>Sapindales</taxon>
        <taxon>Anacardiaceae</taxon>
        <taxon>Pistacia</taxon>
    </lineage>
</organism>
<comment type="caution">
    <text evidence="1">The sequence shown here is derived from an EMBL/GenBank/DDBJ whole genome shotgun (WGS) entry which is preliminary data.</text>
</comment>
<keyword evidence="2" id="KW-1185">Reference proteome</keyword>